<dbReference type="EMBL" id="CP004353">
    <property type="protein sequence ID" value="AHI22824.1"/>
    <property type="molecule type" value="Genomic_DNA"/>
</dbReference>
<dbReference type="AlphaFoldDB" id="W5Y1K5"/>
<dbReference type="Pfam" id="PF09335">
    <property type="entry name" value="VTT_dom"/>
    <property type="match status" value="1"/>
</dbReference>
<evidence type="ECO:0000256" key="4">
    <source>
        <dbReference type="ARBA" id="ARBA00022692"/>
    </source>
</evidence>
<dbReference type="InterPro" id="IPR015414">
    <property type="entry name" value="TMEM64"/>
</dbReference>
<evidence type="ECO:0000256" key="5">
    <source>
        <dbReference type="ARBA" id="ARBA00022989"/>
    </source>
</evidence>
<sequence length="210" mass="22125">MVALAAVFLGVYMLFGFDVPSLATLQQWSLHLGPWFPFLFGGLYVLVVQFPIPRTFFTLSSGVLFGPALGITVALVSTTVGAALSISIVRAFFGEWIAQRLTHPAVARIDRHLKQRGWLAVASLRMIAAVPFSILNYVAALSSVPILSFTVATLVGSAPGTIATVLLGNTLTGDMDPKLLAVALSLAVIGSAGLLIDAKVPLKGQDSSMD</sequence>
<dbReference type="PANTHER" id="PTHR12677">
    <property type="entry name" value="GOLGI APPARATUS MEMBRANE PROTEIN TVP38-RELATED"/>
    <property type="match status" value="1"/>
</dbReference>
<evidence type="ECO:0000313" key="9">
    <source>
        <dbReference type="EMBL" id="AHI22824.1"/>
    </source>
</evidence>
<evidence type="ECO:0000256" key="3">
    <source>
        <dbReference type="ARBA" id="ARBA00022475"/>
    </source>
</evidence>
<keyword evidence="3 7" id="KW-1003">Cell membrane</keyword>
<evidence type="ECO:0000256" key="2">
    <source>
        <dbReference type="ARBA" id="ARBA00008640"/>
    </source>
</evidence>
<dbReference type="PANTHER" id="PTHR12677:SF59">
    <property type="entry name" value="GOLGI APPARATUS MEMBRANE PROTEIN TVP38-RELATED"/>
    <property type="match status" value="1"/>
</dbReference>
<feature type="transmembrane region" description="Helical" evidence="7">
    <location>
        <begin position="179"/>
        <end position="196"/>
    </location>
</feature>
<dbReference type="InterPro" id="IPR032816">
    <property type="entry name" value="VTT_dom"/>
</dbReference>
<evidence type="ECO:0000256" key="7">
    <source>
        <dbReference type="RuleBase" id="RU366058"/>
    </source>
</evidence>
<comment type="subcellular location">
    <subcellularLocation>
        <location evidence="1 7">Cell membrane</location>
        <topology evidence="1 7">Multi-pass membrane protein</topology>
    </subcellularLocation>
</comment>
<dbReference type="STRING" id="1224164.B843_07195"/>
<proteinExistence type="inferred from homology"/>
<dbReference type="KEGG" id="cvt:B843_07195"/>
<feature type="transmembrane region" description="Helical" evidence="7">
    <location>
        <begin position="146"/>
        <end position="167"/>
    </location>
</feature>
<accession>W5Y1K5</accession>
<feature type="transmembrane region" description="Helical" evidence="7">
    <location>
        <begin position="6"/>
        <end position="25"/>
    </location>
</feature>
<protein>
    <recommendedName>
        <fullName evidence="7">TVP38/TMEM64 family membrane protein</fullName>
    </recommendedName>
</protein>
<dbReference type="PATRIC" id="fig|1224164.3.peg.1443"/>
<keyword evidence="6 7" id="KW-0472">Membrane</keyword>
<reference evidence="9 10" key="1">
    <citation type="submission" date="2013-02" db="EMBL/GenBank/DDBJ databases">
        <title>The complete genome sequence of Corynebacterium vitaeruminis DSM 20294.</title>
        <authorList>
            <person name="Ruckert C."/>
            <person name="Albersmeier A."/>
            <person name="Kalinowski J."/>
        </authorList>
    </citation>
    <scope>NUCLEOTIDE SEQUENCE [LARGE SCALE GENOMIC DNA]</scope>
    <source>
        <strain evidence="10">ATCC 10234</strain>
    </source>
</reference>
<dbReference type="HOGENOM" id="CLU_038944_4_0_11"/>
<evidence type="ECO:0000313" key="10">
    <source>
        <dbReference type="Proteomes" id="UP000019222"/>
    </source>
</evidence>
<evidence type="ECO:0000259" key="8">
    <source>
        <dbReference type="Pfam" id="PF09335"/>
    </source>
</evidence>
<feature type="transmembrane region" description="Helical" evidence="7">
    <location>
        <begin position="64"/>
        <end position="93"/>
    </location>
</feature>
<name>W5Y1K5_9CORY</name>
<organism evidence="9 10">
    <name type="scientific">Corynebacterium vitaeruminis DSM 20294</name>
    <dbReference type="NCBI Taxonomy" id="1224164"/>
    <lineage>
        <taxon>Bacteria</taxon>
        <taxon>Bacillati</taxon>
        <taxon>Actinomycetota</taxon>
        <taxon>Actinomycetes</taxon>
        <taxon>Mycobacteriales</taxon>
        <taxon>Corynebacteriaceae</taxon>
        <taxon>Corynebacterium</taxon>
    </lineage>
</organism>
<keyword evidence="10" id="KW-1185">Reference proteome</keyword>
<feature type="domain" description="VTT" evidence="8">
    <location>
        <begin position="52"/>
        <end position="169"/>
    </location>
</feature>
<gene>
    <name evidence="9" type="ORF">B843_07195</name>
</gene>
<evidence type="ECO:0000256" key="1">
    <source>
        <dbReference type="ARBA" id="ARBA00004651"/>
    </source>
</evidence>
<keyword evidence="5 7" id="KW-1133">Transmembrane helix</keyword>
<keyword evidence="4 7" id="KW-0812">Transmembrane</keyword>
<comment type="similarity">
    <text evidence="2 7">Belongs to the TVP38/TMEM64 family.</text>
</comment>
<dbReference type="Proteomes" id="UP000019222">
    <property type="component" value="Chromosome"/>
</dbReference>
<dbReference type="eggNOG" id="COG0398">
    <property type="taxonomic scope" value="Bacteria"/>
</dbReference>
<feature type="transmembrane region" description="Helical" evidence="7">
    <location>
        <begin position="32"/>
        <end position="52"/>
    </location>
</feature>
<evidence type="ECO:0000256" key="6">
    <source>
        <dbReference type="ARBA" id="ARBA00023136"/>
    </source>
</evidence>
<feature type="transmembrane region" description="Helical" evidence="7">
    <location>
        <begin position="118"/>
        <end position="140"/>
    </location>
</feature>
<dbReference type="GO" id="GO:0005886">
    <property type="term" value="C:plasma membrane"/>
    <property type="evidence" value="ECO:0007669"/>
    <property type="project" value="UniProtKB-SubCell"/>
</dbReference>